<dbReference type="SMART" id="SM00478">
    <property type="entry name" value="ENDO3c"/>
    <property type="match status" value="1"/>
</dbReference>
<evidence type="ECO:0000313" key="14">
    <source>
        <dbReference type="EMBL" id="CAJ37843.1"/>
    </source>
</evidence>
<keyword evidence="15" id="KW-1185">Reference proteome</keyword>
<evidence type="ECO:0000256" key="10">
    <source>
        <dbReference type="ARBA" id="ARBA00023295"/>
    </source>
</evidence>
<keyword evidence="10" id="KW-0326">Glycosidase</keyword>
<keyword evidence="8" id="KW-0411">Iron-sulfur</keyword>
<dbReference type="GO" id="GO:0046872">
    <property type="term" value="F:metal ion binding"/>
    <property type="evidence" value="ECO:0007669"/>
    <property type="project" value="UniProtKB-KW"/>
</dbReference>
<dbReference type="SMART" id="SM00525">
    <property type="entry name" value="FES"/>
    <property type="match status" value="1"/>
</dbReference>
<dbReference type="InterPro" id="IPR003651">
    <property type="entry name" value="Endonuclease3_FeS-loop_motif"/>
</dbReference>
<evidence type="ECO:0000256" key="11">
    <source>
        <dbReference type="ARBA" id="ARBA00052915"/>
    </source>
</evidence>
<keyword evidence="7" id="KW-0408">Iron</keyword>
<evidence type="ECO:0000259" key="13">
    <source>
        <dbReference type="SMART" id="SM00478"/>
    </source>
</evidence>
<evidence type="ECO:0000256" key="3">
    <source>
        <dbReference type="ARBA" id="ARBA00022485"/>
    </source>
</evidence>
<dbReference type="EC" id="3.2.2.29" evidence="12"/>
<dbReference type="eggNOG" id="arCOG00459">
    <property type="taxonomic scope" value="Archaea"/>
</dbReference>
<dbReference type="CDD" id="cd00056">
    <property type="entry name" value="ENDO3c"/>
    <property type="match status" value="1"/>
</dbReference>
<dbReference type="EMBL" id="AM114193">
    <property type="protein sequence ID" value="CAJ37843.1"/>
    <property type="molecule type" value="Genomic_DNA"/>
</dbReference>
<dbReference type="Pfam" id="PF00633">
    <property type="entry name" value="HHH"/>
    <property type="match status" value="1"/>
</dbReference>
<dbReference type="GO" id="GO:0006285">
    <property type="term" value="P:base-excision repair, AP site formation"/>
    <property type="evidence" value="ECO:0007669"/>
    <property type="project" value="TreeGrafter"/>
</dbReference>
<dbReference type="STRING" id="351160.RRC63"/>
<dbReference type="GO" id="GO:0141016">
    <property type="term" value="F:G/T mismatch-specific thymine-DNA glycosylase activity"/>
    <property type="evidence" value="ECO:0007669"/>
    <property type="project" value="UniProtKB-EC"/>
</dbReference>
<dbReference type="Gene3D" id="1.10.340.30">
    <property type="entry name" value="Hypothetical protein, domain 2"/>
    <property type="match status" value="1"/>
</dbReference>
<comment type="cofactor">
    <cofactor evidence="1">
        <name>[4Fe-4S] cluster</name>
        <dbReference type="ChEBI" id="CHEBI:49883"/>
    </cofactor>
</comment>
<evidence type="ECO:0000256" key="1">
    <source>
        <dbReference type="ARBA" id="ARBA00001966"/>
    </source>
</evidence>
<keyword evidence="6" id="KW-0378">Hydrolase</keyword>
<dbReference type="GeneID" id="5143087"/>
<dbReference type="OrthoDB" id="84708at2157"/>
<keyword evidence="9" id="KW-0234">DNA repair</keyword>
<evidence type="ECO:0000256" key="5">
    <source>
        <dbReference type="ARBA" id="ARBA00022763"/>
    </source>
</evidence>
<dbReference type="FunFam" id="1.10.340.30:FF:000001">
    <property type="entry name" value="Endonuclease III"/>
    <property type="match status" value="1"/>
</dbReference>
<feature type="domain" description="HhH-GPD" evidence="13">
    <location>
        <begin position="39"/>
        <end position="195"/>
    </location>
</feature>
<dbReference type="PANTHER" id="PTHR10359">
    <property type="entry name" value="A/G-SPECIFIC ADENINE GLYCOSYLASE/ENDONUCLEASE III"/>
    <property type="match status" value="1"/>
</dbReference>
<dbReference type="GO" id="GO:0004519">
    <property type="term" value="F:endonuclease activity"/>
    <property type="evidence" value="ECO:0007669"/>
    <property type="project" value="UniProtKB-KW"/>
</dbReference>
<evidence type="ECO:0000256" key="12">
    <source>
        <dbReference type="ARBA" id="ARBA00066769"/>
    </source>
</evidence>
<proteinExistence type="inferred from homology"/>
<evidence type="ECO:0000256" key="7">
    <source>
        <dbReference type="ARBA" id="ARBA00023004"/>
    </source>
</evidence>
<protein>
    <recommendedName>
        <fullName evidence="12">thymine-DNA glycosylase</fullName>
        <ecNumber evidence="12">3.2.2.29</ecNumber>
    </recommendedName>
</protein>
<evidence type="ECO:0000256" key="2">
    <source>
        <dbReference type="ARBA" id="ARBA00008343"/>
    </source>
</evidence>
<sequence length="243" mass="27254">MATPVDPKTAEISRRLIARYGRYDESRGKPFDVLIMTILSQNTTDRNSLRAFANLYEVYHTPEQLASAPESAIADLIRIGGLHEQKAKLIKNISQLVIDEYDGTLDFVCETDPEVARKELLTIKGVGPKTADCVLLFSCDRDVIPVDTHVFRITKRLGIVPEKADHEKARQILMEKVPEGLRGSTHVALIKFGREICKAQNPRHDQCFLLDLCDYARQVGTARGPECGRTECDSVHSHRDKGL</sequence>
<dbReference type="KEGG" id="rci:RRC63"/>
<dbReference type="AlphaFoldDB" id="Q0W1A0"/>
<evidence type="ECO:0000256" key="8">
    <source>
        <dbReference type="ARBA" id="ARBA00023014"/>
    </source>
</evidence>
<dbReference type="Proteomes" id="UP000000663">
    <property type="component" value="Chromosome"/>
</dbReference>
<dbReference type="InterPro" id="IPR000445">
    <property type="entry name" value="HhH_motif"/>
</dbReference>
<dbReference type="PANTHER" id="PTHR10359:SF18">
    <property type="entry name" value="ENDONUCLEASE III"/>
    <property type="match status" value="1"/>
</dbReference>
<dbReference type="Pfam" id="PF10576">
    <property type="entry name" value="EndIII_4Fe-2S"/>
    <property type="match status" value="1"/>
</dbReference>
<dbReference type="RefSeq" id="WP_012034747.1">
    <property type="nucleotide sequence ID" value="NC_009464.1"/>
</dbReference>
<dbReference type="Pfam" id="PF00730">
    <property type="entry name" value="HhH-GPD"/>
    <property type="match status" value="1"/>
</dbReference>
<evidence type="ECO:0000313" key="15">
    <source>
        <dbReference type="Proteomes" id="UP000000663"/>
    </source>
</evidence>
<dbReference type="InterPro" id="IPR011257">
    <property type="entry name" value="DNA_glycosylase"/>
</dbReference>
<keyword evidence="14" id="KW-0255">Endonuclease</keyword>
<comment type="similarity">
    <text evidence="2">Belongs to the Nth/MutY family.</text>
</comment>
<evidence type="ECO:0000256" key="6">
    <source>
        <dbReference type="ARBA" id="ARBA00022801"/>
    </source>
</evidence>
<gene>
    <name evidence="14" type="ORF">RRC63</name>
</gene>
<dbReference type="Gene3D" id="1.10.1670.10">
    <property type="entry name" value="Helix-hairpin-Helix base-excision DNA repair enzymes (C-terminal)"/>
    <property type="match status" value="1"/>
</dbReference>
<accession>Q0W1A0</accession>
<dbReference type="InterPro" id="IPR023170">
    <property type="entry name" value="HhH_base_excis_C"/>
</dbReference>
<dbReference type="GO" id="GO:0003677">
    <property type="term" value="F:DNA binding"/>
    <property type="evidence" value="ECO:0007669"/>
    <property type="project" value="InterPro"/>
</dbReference>
<dbReference type="InterPro" id="IPR003265">
    <property type="entry name" value="HhH-GPD_domain"/>
</dbReference>
<evidence type="ECO:0000256" key="4">
    <source>
        <dbReference type="ARBA" id="ARBA00022723"/>
    </source>
</evidence>
<organism evidence="14 15">
    <name type="scientific">Methanocella arvoryzae (strain DSM 22066 / NBRC 105507 / MRE50)</name>
    <dbReference type="NCBI Taxonomy" id="351160"/>
    <lineage>
        <taxon>Archaea</taxon>
        <taxon>Methanobacteriati</taxon>
        <taxon>Methanobacteriota</taxon>
        <taxon>Stenosarchaea group</taxon>
        <taxon>Methanomicrobia</taxon>
        <taxon>Methanocellales</taxon>
        <taxon>Methanocellaceae</taxon>
        <taxon>Methanocella</taxon>
    </lineage>
</organism>
<keyword evidence="14" id="KW-0540">Nuclease</keyword>
<evidence type="ECO:0000256" key="9">
    <source>
        <dbReference type="ARBA" id="ARBA00023204"/>
    </source>
</evidence>
<dbReference type="PATRIC" id="fig|351160.9.peg.439"/>
<keyword evidence="5" id="KW-0227">DNA damage</keyword>
<comment type="catalytic activity">
    <reaction evidence="11">
        <text>Hydrolyzes mismatched double-stranded DNA and polynucleotides, releasing free thymine.</text>
        <dbReference type="EC" id="3.2.2.29"/>
    </reaction>
</comment>
<keyword evidence="4" id="KW-0479">Metal-binding</keyword>
<dbReference type="GO" id="GO:0051539">
    <property type="term" value="F:4 iron, 4 sulfur cluster binding"/>
    <property type="evidence" value="ECO:0007669"/>
    <property type="project" value="UniProtKB-KW"/>
</dbReference>
<reference evidence="14 15" key="1">
    <citation type="journal article" date="2006" name="Science">
        <title>Genome of rice cluster I archaea -- the key methane producers in the rice rhizosphere.</title>
        <authorList>
            <person name="Erkel C."/>
            <person name="Kube M."/>
            <person name="Reinhardt R."/>
            <person name="Liesack W."/>
        </authorList>
    </citation>
    <scope>NUCLEOTIDE SEQUENCE [LARGE SCALE GENOMIC DNA]</scope>
    <source>
        <strain evidence="15">DSM 22066 / NBRC 105507 / MRE50</strain>
    </source>
</reference>
<name>Q0W1A0_METAR</name>
<dbReference type="SUPFAM" id="SSF48150">
    <property type="entry name" value="DNA-glycosylase"/>
    <property type="match status" value="1"/>
</dbReference>
<keyword evidence="3" id="KW-0004">4Fe-4S</keyword>